<accession>A0A9W4D1C7</accession>
<dbReference type="AlphaFoldDB" id="A0A9W4D1C7"/>
<proteinExistence type="predicted"/>
<evidence type="ECO:0000313" key="2">
    <source>
        <dbReference type="Proteomes" id="UP000683417"/>
    </source>
</evidence>
<dbReference type="Proteomes" id="UP000683417">
    <property type="component" value="Unassembled WGS sequence"/>
</dbReference>
<organism evidence="1 2">
    <name type="scientific">Blumeria graminis f. sp. triticale</name>
    <dbReference type="NCBI Taxonomy" id="1689686"/>
    <lineage>
        <taxon>Eukaryota</taxon>
        <taxon>Fungi</taxon>
        <taxon>Dikarya</taxon>
        <taxon>Ascomycota</taxon>
        <taxon>Pezizomycotina</taxon>
        <taxon>Leotiomycetes</taxon>
        <taxon>Erysiphales</taxon>
        <taxon>Erysiphaceae</taxon>
        <taxon>Blumeria</taxon>
    </lineage>
</organism>
<evidence type="ECO:0000313" key="1">
    <source>
        <dbReference type="EMBL" id="CAD6502321.1"/>
    </source>
</evidence>
<protein>
    <submittedName>
        <fullName evidence="1">BgTH12-02556</fullName>
    </submittedName>
</protein>
<dbReference type="EMBL" id="CAJHIT010000005">
    <property type="protein sequence ID" value="CAD6502321.1"/>
    <property type="molecule type" value="Genomic_DNA"/>
</dbReference>
<reference evidence="1" key="1">
    <citation type="submission" date="2020-10" db="EMBL/GenBank/DDBJ databases">
        <authorList>
            <person name="Muller C M."/>
        </authorList>
    </citation>
    <scope>NUCLEOTIDE SEQUENCE</scope>
    <source>
        <strain evidence="1">THUN-12</strain>
    </source>
</reference>
<sequence>MIRLHRRHEARRADPFLLRQKAQRLTPDPSLVIDAWQVLSGVALLTESPAKAASILQHRKAIAARFWNASMERQRTGTTFVVGPISKKVNTSWKFRLKML</sequence>
<gene>
    <name evidence="1" type="ORF">BGTH12_LOCUS3679</name>
</gene>
<name>A0A9W4D1C7_BLUGR</name>
<comment type="caution">
    <text evidence="1">The sequence shown here is derived from an EMBL/GenBank/DDBJ whole genome shotgun (WGS) entry which is preliminary data.</text>
</comment>